<feature type="transmembrane region" description="Helical" evidence="7">
    <location>
        <begin position="40"/>
        <end position="59"/>
    </location>
</feature>
<dbReference type="InterPro" id="IPR039421">
    <property type="entry name" value="Type_1_exporter"/>
</dbReference>
<sequence>MGSSLLGVLEIACKCIDQILESRLAIDQVLLWLDGVSCCWQAALCTLVVVPLISAIGIVDTKMMNEISTVKVMHLSEATSMVKQTISQVKTVFAFVGENSVIKLFVERLDKQFKLELRKKPKPRQSQSRYRVALLVVLPRTATLLLFILPKFALPLLVRHPHKLVISLELLSASYSSASKHAGCTIAVLLPKSWWFASAIASGLLDICLPTRDSPPSWPN</sequence>
<accession>A0AAP0IFZ1</accession>
<dbReference type="SUPFAM" id="SSF90123">
    <property type="entry name" value="ABC transporter transmembrane region"/>
    <property type="match status" value="1"/>
</dbReference>
<keyword evidence="5 7" id="KW-1133">Transmembrane helix</keyword>
<comment type="caution">
    <text evidence="9">The sequence shown here is derived from an EMBL/GenBank/DDBJ whole genome shotgun (WGS) entry which is preliminary data.</text>
</comment>
<evidence type="ECO:0000256" key="7">
    <source>
        <dbReference type="SAM" id="Phobius"/>
    </source>
</evidence>
<dbReference type="GO" id="GO:0005524">
    <property type="term" value="F:ATP binding"/>
    <property type="evidence" value="ECO:0007669"/>
    <property type="project" value="InterPro"/>
</dbReference>
<keyword evidence="4" id="KW-0677">Repeat</keyword>
<evidence type="ECO:0000313" key="9">
    <source>
        <dbReference type="EMBL" id="KAK9113777.1"/>
    </source>
</evidence>
<dbReference type="PANTHER" id="PTHR43394">
    <property type="entry name" value="ATP-DEPENDENT PERMEASE MDL1, MITOCHONDRIAL"/>
    <property type="match status" value="1"/>
</dbReference>
<keyword evidence="10" id="KW-1185">Reference proteome</keyword>
<evidence type="ECO:0000256" key="1">
    <source>
        <dbReference type="ARBA" id="ARBA00004141"/>
    </source>
</evidence>
<dbReference type="InterPro" id="IPR036640">
    <property type="entry name" value="ABC1_TM_sf"/>
</dbReference>
<comment type="subcellular location">
    <subcellularLocation>
        <location evidence="1">Membrane</location>
        <topology evidence="1">Multi-pass membrane protein</topology>
    </subcellularLocation>
</comment>
<gene>
    <name evidence="9" type="ORF">Syun_020574</name>
</gene>
<keyword evidence="2" id="KW-0813">Transport</keyword>
<reference evidence="9 10" key="1">
    <citation type="submission" date="2024-01" db="EMBL/GenBank/DDBJ databases">
        <title>Genome assemblies of Stephania.</title>
        <authorList>
            <person name="Yang L."/>
        </authorList>
    </citation>
    <scope>NUCLEOTIDE SEQUENCE [LARGE SCALE GENOMIC DNA]</scope>
    <source>
        <strain evidence="9">YNDBR</strain>
        <tissue evidence="9">Leaf</tissue>
    </source>
</reference>
<organism evidence="9 10">
    <name type="scientific">Stephania yunnanensis</name>
    <dbReference type="NCBI Taxonomy" id="152371"/>
    <lineage>
        <taxon>Eukaryota</taxon>
        <taxon>Viridiplantae</taxon>
        <taxon>Streptophyta</taxon>
        <taxon>Embryophyta</taxon>
        <taxon>Tracheophyta</taxon>
        <taxon>Spermatophyta</taxon>
        <taxon>Magnoliopsida</taxon>
        <taxon>Ranunculales</taxon>
        <taxon>Menispermaceae</taxon>
        <taxon>Menispermoideae</taxon>
        <taxon>Cissampelideae</taxon>
        <taxon>Stephania</taxon>
    </lineage>
</organism>
<evidence type="ECO:0000256" key="2">
    <source>
        <dbReference type="ARBA" id="ARBA00022448"/>
    </source>
</evidence>
<dbReference type="PANTHER" id="PTHR43394:SF11">
    <property type="entry name" value="ATP-BINDING CASSETTE TRANSPORTER"/>
    <property type="match status" value="1"/>
</dbReference>
<dbReference type="GO" id="GO:0090374">
    <property type="term" value="P:oligopeptide export from mitochondrion"/>
    <property type="evidence" value="ECO:0007669"/>
    <property type="project" value="TreeGrafter"/>
</dbReference>
<dbReference type="PROSITE" id="PS50929">
    <property type="entry name" value="ABC_TM1F"/>
    <property type="match status" value="1"/>
</dbReference>
<name>A0AAP0IFZ1_9MAGN</name>
<evidence type="ECO:0000256" key="4">
    <source>
        <dbReference type="ARBA" id="ARBA00022737"/>
    </source>
</evidence>
<evidence type="ECO:0000256" key="3">
    <source>
        <dbReference type="ARBA" id="ARBA00022692"/>
    </source>
</evidence>
<protein>
    <recommendedName>
        <fullName evidence="8">ABC transmembrane type-1 domain-containing protein</fullName>
    </recommendedName>
</protein>
<proteinExistence type="predicted"/>
<dbReference type="AlphaFoldDB" id="A0AAP0IFZ1"/>
<keyword evidence="3 7" id="KW-0812">Transmembrane</keyword>
<dbReference type="GO" id="GO:0015421">
    <property type="term" value="F:ABC-type oligopeptide transporter activity"/>
    <property type="evidence" value="ECO:0007669"/>
    <property type="project" value="TreeGrafter"/>
</dbReference>
<dbReference type="GO" id="GO:0005743">
    <property type="term" value="C:mitochondrial inner membrane"/>
    <property type="evidence" value="ECO:0007669"/>
    <property type="project" value="TreeGrafter"/>
</dbReference>
<keyword evidence="6 7" id="KW-0472">Membrane</keyword>
<dbReference type="EMBL" id="JBBNAF010000009">
    <property type="protein sequence ID" value="KAK9113777.1"/>
    <property type="molecule type" value="Genomic_DNA"/>
</dbReference>
<evidence type="ECO:0000256" key="5">
    <source>
        <dbReference type="ARBA" id="ARBA00022989"/>
    </source>
</evidence>
<evidence type="ECO:0000256" key="6">
    <source>
        <dbReference type="ARBA" id="ARBA00023136"/>
    </source>
</evidence>
<dbReference type="Gene3D" id="1.20.1560.10">
    <property type="entry name" value="ABC transporter type 1, transmembrane domain"/>
    <property type="match status" value="1"/>
</dbReference>
<feature type="transmembrane region" description="Helical" evidence="7">
    <location>
        <begin position="130"/>
        <end position="149"/>
    </location>
</feature>
<feature type="domain" description="ABC transmembrane type-1" evidence="8">
    <location>
        <begin position="29"/>
        <end position="119"/>
    </location>
</feature>
<evidence type="ECO:0000259" key="8">
    <source>
        <dbReference type="PROSITE" id="PS50929"/>
    </source>
</evidence>
<evidence type="ECO:0000313" key="10">
    <source>
        <dbReference type="Proteomes" id="UP001420932"/>
    </source>
</evidence>
<dbReference type="InterPro" id="IPR011527">
    <property type="entry name" value="ABC1_TM_dom"/>
</dbReference>
<dbReference type="Proteomes" id="UP001420932">
    <property type="component" value="Unassembled WGS sequence"/>
</dbReference>
<dbReference type="Pfam" id="PF00664">
    <property type="entry name" value="ABC_membrane"/>
    <property type="match status" value="1"/>
</dbReference>